<dbReference type="OrthoDB" id="9776685at2"/>
<dbReference type="InterPro" id="IPR029058">
    <property type="entry name" value="AB_hydrolase_fold"/>
</dbReference>
<dbReference type="Gene3D" id="3.40.50.1820">
    <property type="entry name" value="alpha/beta hydrolase"/>
    <property type="match status" value="1"/>
</dbReference>
<name>A0A5C5YSF5_9BACT</name>
<dbReference type="Proteomes" id="UP000318478">
    <property type="component" value="Unassembled WGS sequence"/>
</dbReference>
<feature type="domain" description="Serine aminopeptidase S33" evidence="2">
    <location>
        <begin position="76"/>
        <end position="179"/>
    </location>
</feature>
<sequence>MRLWRPSRSFLRRTAWAAALACVVAAGVAWLAAGRLLAPHHQIVPRPADFSVEEVSFGTVAGDQLAGWFRQGDPGRGVVVIAHGIHTHRGSSLARARLFAEAGLSSVLFDHRCHGESSGGQVGLGHTERHDVEAAIALARERCPGEPLAVVGYSLGGAAAALADLRGVDAVVLEAVFPTIEAAVGNRTRERLGWFGPLASWALLVQLEPRTGIRCEDLRPVDAVAHLTCPVMIVGGATDAQTTPEDTRRLFAAANEPKELVWFEGLGHQNYAKWAPERYRQTVVRFVAEHLRTVDLWPPAADDTANP</sequence>
<dbReference type="InterPro" id="IPR050261">
    <property type="entry name" value="FrsA_esterase"/>
</dbReference>
<comment type="caution">
    <text evidence="3">The sequence shown here is derived from an EMBL/GenBank/DDBJ whole genome shotgun (WGS) entry which is preliminary data.</text>
</comment>
<organism evidence="3 4">
    <name type="scientific">Posidoniimonas polymericola</name>
    <dbReference type="NCBI Taxonomy" id="2528002"/>
    <lineage>
        <taxon>Bacteria</taxon>
        <taxon>Pseudomonadati</taxon>
        <taxon>Planctomycetota</taxon>
        <taxon>Planctomycetia</taxon>
        <taxon>Pirellulales</taxon>
        <taxon>Lacipirellulaceae</taxon>
        <taxon>Posidoniimonas</taxon>
    </lineage>
</organism>
<reference evidence="3 4" key="1">
    <citation type="submission" date="2019-02" db="EMBL/GenBank/DDBJ databases">
        <title>Deep-cultivation of Planctomycetes and their phenomic and genomic characterization uncovers novel biology.</title>
        <authorList>
            <person name="Wiegand S."/>
            <person name="Jogler M."/>
            <person name="Boedeker C."/>
            <person name="Pinto D."/>
            <person name="Vollmers J."/>
            <person name="Rivas-Marin E."/>
            <person name="Kohn T."/>
            <person name="Peeters S.H."/>
            <person name="Heuer A."/>
            <person name="Rast P."/>
            <person name="Oberbeckmann S."/>
            <person name="Bunk B."/>
            <person name="Jeske O."/>
            <person name="Meyerdierks A."/>
            <person name="Storesund J.E."/>
            <person name="Kallscheuer N."/>
            <person name="Luecker S."/>
            <person name="Lage O.M."/>
            <person name="Pohl T."/>
            <person name="Merkel B.J."/>
            <person name="Hornburger P."/>
            <person name="Mueller R.-W."/>
            <person name="Bruemmer F."/>
            <person name="Labrenz M."/>
            <person name="Spormann A.M."/>
            <person name="Op Den Camp H."/>
            <person name="Overmann J."/>
            <person name="Amann R."/>
            <person name="Jetten M.S.M."/>
            <person name="Mascher T."/>
            <person name="Medema M.H."/>
            <person name="Devos D.P."/>
            <person name="Kaster A.-K."/>
            <person name="Ovreas L."/>
            <person name="Rohde M."/>
            <person name="Galperin M.Y."/>
            <person name="Jogler C."/>
        </authorList>
    </citation>
    <scope>NUCLEOTIDE SEQUENCE [LARGE SCALE GENOMIC DNA]</scope>
    <source>
        <strain evidence="3 4">Pla123a</strain>
    </source>
</reference>
<gene>
    <name evidence="3" type="ORF">Pla123a_14860</name>
</gene>
<dbReference type="AlphaFoldDB" id="A0A5C5YSF5"/>
<dbReference type="SUPFAM" id="SSF53474">
    <property type="entry name" value="alpha/beta-Hydrolases"/>
    <property type="match status" value="1"/>
</dbReference>
<dbReference type="EMBL" id="SJPO01000003">
    <property type="protein sequence ID" value="TWT77690.1"/>
    <property type="molecule type" value="Genomic_DNA"/>
</dbReference>
<keyword evidence="4" id="KW-1185">Reference proteome</keyword>
<protein>
    <submittedName>
        <fullName evidence="3">Alpha/beta hydrolase family protein</fullName>
    </submittedName>
</protein>
<evidence type="ECO:0000259" key="2">
    <source>
        <dbReference type="Pfam" id="PF12146"/>
    </source>
</evidence>
<proteinExistence type="predicted"/>
<evidence type="ECO:0000313" key="4">
    <source>
        <dbReference type="Proteomes" id="UP000318478"/>
    </source>
</evidence>
<dbReference type="PANTHER" id="PTHR22946:SF9">
    <property type="entry name" value="POLYKETIDE TRANSFERASE AF380"/>
    <property type="match status" value="1"/>
</dbReference>
<dbReference type="GO" id="GO:0052689">
    <property type="term" value="F:carboxylic ester hydrolase activity"/>
    <property type="evidence" value="ECO:0007669"/>
    <property type="project" value="UniProtKB-ARBA"/>
</dbReference>
<keyword evidence="1 3" id="KW-0378">Hydrolase</keyword>
<dbReference type="Pfam" id="PF12146">
    <property type="entry name" value="Hydrolase_4"/>
    <property type="match status" value="1"/>
</dbReference>
<evidence type="ECO:0000256" key="1">
    <source>
        <dbReference type="ARBA" id="ARBA00022801"/>
    </source>
</evidence>
<accession>A0A5C5YSF5</accession>
<dbReference type="InterPro" id="IPR022742">
    <property type="entry name" value="Hydrolase_4"/>
</dbReference>
<dbReference type="PANTHER" id="PTHR22946">
    <property type="entry name" value="DIENELACTONE HYDROLASE DOMAIN-CONTAINING PROTEIN-RELATED"/>
    <property type="match status" value="1"/>
</dbReference>
<evidence type="ECO:0000313" key="3">
    <source>
        <dbReference type="EMBL" id="TWT77690.1"/>
    </source>
</evidence>